<accession>A0AAV0AH03</accession>
<keyword evidence="2" id="KW-0479">Metal-binding</keyword>
<evidence type="ECO:0000313" key="4">
    <source>
        <dbReference type="EMBL" id="CAH7667638.1"/>
    </source>
</evidence>
<organism evidence="4 5">
    <name type="scientific">Phakopsora pachyrhizi</name>
    <name type="common">Asian soybean rust disease fungus</name>
    <dbReference type="NCBI Taxonomy" id="170000"/>
    <lineage>
        <taxon>Eukaryota</taxon>
        <taxon>Fungi</taxon>
        <taxon>Dikarya</taxon>
        <taxon>Basidiomycota</taxon>
        <taxon>Pucciniomycotina</taxon>
        <taxon>Pucciniomycetes</taxon>
        <taxon>Pucciniales</taxon>
        <taxon>Phakopsoraceae</taxon>
        <taxon>Phakopsora</taxon>
    </lineage>
</organism>
<reference evidence="4" key="1">
    <citation type="submission" date="2022-06" db="EMBL/GenBank/DDBJ databases">
        <authorList>
            <consortium name="SYNGENTA / RWTH Aachen University"/>
        </authorList>
    </citation>
    <scope>NUCLEOTIDE SEQUENCE</scope>
</reference>
<evidence type="ECO:0000256" key="2">
    <source>
        <dbReference type="PROSITE-ProRule" id="PRU00047"/>
    </source>
</evidence>
<dbReference type="EMBL" id="CALTRL010000363">
    <property type="protein sequence ID" value="CAH7667638.1"/>
    <property type="molecule type" value="Genomic_DNA"/>
</dbReference>
<dbReference type="Gene3D" id="4.10.60.10">
    <property type="entry name" value="Zinc finger, CCHC-type"/>
    <property type="match status" value="1"/>
</dbReference>
<name>A0AAV0AH03_PHAPC</name>
<dbReference type="GO" id="GO:0008270">
    <property type="term" value="F:zinc ion binding"/>
    <property type="evidence" value="ECO:0007669"/>
    <property type="project" value="UniProtKB-KW"/>
</dbReference>
<comment type="caution">
    <text evidence="4">The sequence shown here is derived from an EMBL/GenBank/DDBJ whole genome shotgun (WGS) entry which is preliminary data.</text>
</comment>
<dbReference type="GO" id="GO:0006397">
    <property type="term" value="P:mRNA processing"/>
    <property type="evidence" value="ECO:0007669"/>
    <property type="project" value="UniProtKB-KW"/>
</dbReference>
<sequence length="66" mass="7001">MAIACPKAGVPSCYNCGGQGHISKECSSAPIPKSCYSCGFSGHIVSHSLSSFCQKYTALYRLKILI</sequence>
<dbReference type="SMART" id="SM00343">
    <property type="entry name" value="ZnF_C2HC"/>
    <property type="match status" value="2"/>
</dbReference>
<evidence type="ECO:0000313" key="5">
    <source>
        <dbReference type="Proteomes" id="UP001153365"/>
    </source>
</evidence>
<evidence type="ECO:0000256" key="1">
    <source>
        <dbReference type="ARBA" id="ARBA00022664"/>
    </source>
</evidence>
<gene>
    <name evidence="4" type="ORF">PPACK8108_LOCUS2057</name>
</gene>
<dbReference type="InterPro" id="IPR036875">
    <property type="entry name" value="Znf_CCHC_sf"/>
</dbReference>
<dbReference type="InterPro" id="IPR001878">
    <property type="entry name" value="Znf_CCHC"/>
</dbReference>
<feature type="domain" description="CCHC-type" evidence="3">
    <location>
        <begin position="13"/>
        <end position="26"/>
    </location>
</feature>
<keyword evidence="2" id="KW-0863">Zinc-finger</keyword>
<evidence type="ECO:0000259" key="3">
    <source>
        <dbReference type="PROSITE" id="PS50158"/>
    </source>
</evidence>
<dbReference type="PROSITE" id="PS50158">
    <property type="entry name" value="ZF_CCHC"/>
    <property type="match status" value="1"/>
</dbReference>
<dbReference type="Proteomes" id="UP001153365">
    <property type="component" value="Unassembled WGS sequence"/>
</dbReference>
<keyword evidence="2" id="KW-0862">Zinc</keyword>
<dbReference type="Pfam" id="PF00098">
    <property type="entry name" value="zf-CCHC"/>
    <property type="match status" value="1"/>
</dbReference>
<keyword evidence="5" id="KW-1185">Reference proteome</keyword>
<proteinExistence type="predicted"/>
<dbReference type="GO" id="GO:0003676">
    <property type="term" value="F:nucleic acid binding"/>
    <property type="evidence" value="ECO:0007669"/>
    <property type="project" value="InterPro"/>
</dbReference>
<keyword evidence="1" id="KW-0507">mRNA processing</keyword>
<dbReference type="SUPFAM" id="SSF57756">
    <property type="entry name" value="Retrovirus zinc finger-like domains"/>
    <property type="match status" value="1"/>
</dbReference>
<dbReference type="AlphaFoldDB" id="A0AAV0AH03"/>
<protein>
    <recommendedName>
        <fullName evidence="3">CCHC-type domain-containing protein</fullName>
    </recommendedName>
</protein>